<proteinExistence type="predicted"/>
<feature type="transmembrane region" description="Helical" evidence="2">
    <location>
        <begin position="69"/>
        <end position="89"/>
    </location>
</feature>
<name>A0AB34K3N4_PRYPA</name>
<sequence>MPIGGGKAKYTKSHEDEEDDVHGKDEDASAIEVRTNASLLAGGSEQEPAPACPRGKLARCLREKRKRRGLCCCTLCSVVLLVLYSLGLLSSDAKRNFDLNWSQVQHGRMAKQLRLFLFQSARETEADAKSYFEAQWPHIRESARTMSLARPWAASAPYMEAGSSWYQLLTMRAKAQKLNYDTQRWVDYQVEKDRCAMAIFIEKNGFPSCSLAAMWDSYEHHTLEEGLASLFAQTTEWPLIFKMCHITMGGYKAAWAVFDSSEGDQSGSMGNERLGYTPTKSAQATLRKVDEFWYIHGTDADRPWRDYFDPLTDLVRPGVMVQRPFAGKTRPAELKIEVLWGRAYLGIITENGIDWGKCDERDGLVLRDTDVVRNINEFTWETTHHECNEWIIKEGHLKYAWHLAEGFAKAAMIDAVRVDVFLHPGHPELAMINEISLTTGHFYNAHHHYMAQAWQQGHQAKEYETVDLGRSTHLHFRGPDWFARNYSNCDASVLHPKLLEMWC</sequence>
<evidence type="ECO:0008006" key="5">
    <source>
        <dbReference type="Google" id="ProtNLM"/>
    </source>
</evidence>
<evidence type="ECO:0000256" key="1">
    <source>
        <dbReference type="SAM" id="MobiDB-lite"/>
    </source>
</evidence>
<organism evidence="3 4">
    <name type="scientific">Prymnesium parvum</name>
    <name type="common">Toxic golden alga</name>
    <dbReference type="NCBI Taxonomy" id="97485"/>
    <lineage>
        <taxon>Eukaryota</taxon>
        <taxon>Haptista</taxon>
        <taxon>Haptophyta</taxon>
        <taxon>Prymnesiophyceae</taxon>
        <taxon>Prymnesiales</taxon>
        <taxon>Prymnesiaceae</taxon>
        <taxon>Prymnesium</taxon>
    </lineage>
</organism>
<gene>
    <name evidence="3" type="ORF">AB1Y20_009196</name>
</gene>
<keyword evidence="4" id="KW-1185">Reference proteome</keyword>
<evidence type="ECO:0000313" key="4">
    <source>
        <dbReference type="Proteomes" id="UP001515480"/>
    </source>
</evidence>
<accession>A0AB34K3N4</accession>
<reference evidence="3 4" key="1">
    <citation type="journal article" date="2024" name="Science">
        <title>Giant polyketide synthase enzymes in the biosynthesis of giant marine polyether toxins.</title>
        <authorList>
            <person name="Fallon T.R."/>
            <person name="Shende V.V."/>
            <person name="Wierzbicki I.H."/>
            <person name="Pendleton A.L."/>
            <person name="Watervoot N.F."/>
            <person name="Auber R.P."/>
            <person name="Gonzalez D.J."/>
            <person name="Wisecaver J.H."/>
            <person name="Moore B.S."/>
        </authorList>
    </citation>
    <scope>NUCLEOTIDE SEQUENCE [LARGE SCALE GENOMIC DNA]</scope>
    <source>
        <strain evidence="3 4">12B1</strain>
    </source>
</reference>
<feature type="region of interest" description="Disordered" evidence="1">
    <location>
        <begin position="1"/>
        <end position="30"/>
    </location>
</feature>
<evidence type="ECO:0000256" key="2">
    <source>
        <dbReference type="SAM" id="Phobius"/>
    </source>
</evidence>
<keyword evidence="2" id="KW-0472">Membrane</keyword>
<dbReference type="EMBL" id="JBGBPQ010000002">
    <property type="protein sequence ID" value="KAL1527813.1"/>
    <property type="molecule type" value="Genomic_DNA"/>
</dbReference>
<comment type="caution">
    <text evidence="3">The sequence shown here is derived from an EMBL/GenBank/DDBJ whole genome shotgun (WGS) entry which is preliminary data.</text>
</comment>
<evidence type="ECO:0000313" key="3">
    <source>
        <dbReference type="EMBL" id="KAL1527813.1"/>
    </source>
</evidence>
<keyword evidence="2" id="KW-0812">Transmembrane</keyword>
<dbReference type="AlphaFoldDB" id="A0AB34K3N4"/>
<protein>
    <recommendedName>
        <fullName evidence="5">Phospholipase B-like</fullName>
    </recommendedName>
</protein>
<dbReference type="Proteomes" id="UP001515480">
    <property type="component" value="Unassembled WGS sequence"/>
</dbReference>
<keyword evidence="2" id="KW-1133">Transmembrane helix</keyword>